<organism evidence="1 2">
    <name type="scientific">Sesamum alatum</name>
    <dbReference type="NCBI Taxonomy" id="300844"/>
    <lineage>
        <taxon>Eukaryota</taxon>
        <taxon>Viridiplantae</taxon>
        <taxon>Streptophyta</taxon>
        <taxon>Embryophyta</taxon>
        <taxon>Tracheophyta</taxon>
        <taxon>Spermatophyta</taxon>
        <taxon>Magnoliopsida</taxon>
        <taxon>eudicotyledons</taxon>
        <taxon>Gunneridae</taxon>
        <taxon>Pentapetalae</taxon>
        <taxon>asterids</taxon>
        <taxon>lamiids</taxon>
        <taxon>Lamiales</taxon>
        <taxon>Pedaliaceae</taxon>
        <taxon>Sesamum</taxon>
    </lineage>
</organism>
<comment type="caution">
    <text evidence="1">The sequence shown here is derived from an EMBL/GenBank/DDBJ whole genome shotgun (WGS) entry which is preliminary data.</text>
</comment>
<dbReference type="AlphaFoldDB" id="A0AAE2CAG2"/>
<accession>A0AAE2CAG2</accession>
<sequence length="113" mass="12435">MCYSFLSLYGVNYSGLQMFSSKRWVSVPKSLFSLPYGLDPFHRYCSTVPDSAVLNALECLGNCIDPIPTSLASLHLGDRASGIKEDFRRSDLRLRGKLREGNGLHAGGTDCTD</sequence>
<evidence type="ECO:0000313" key="2">
    <source>
        <dbReference type="Proteomes" id="UP001293254"/>
    </source>
</evidence>
<reference evidence="1" key="2">
    <citation type="journal article" date="2024" name="Plant">
        <title>Genomic evolution and insights into agronomic trait innovations of Sesamum species.</title>
        <authorList>
            <person name="Miao H."/>
            <person name="Wang L."/>
            <person name="Qu L."/>
            <person name="Liu H."/>
            <person name="Sun Y."/>
            <person name="Le M."/>
            <person name="Wang Q."/>
            <person name="Wei S."/>
            <person name="Zheng Y."/>
            <person name="Lin W."/>
            <person name="Duan Y."/>
            <person name="Cao H."/>
            <person name="Xiong S."/>
            <person name="Wang X."/>
            <person name="Wei L."/>
            <person name="Li C."/>
            <person name="Ma Q."/>
            <person name="Ju M."/>
            <person name="Zhao R."/>
            <person name="Li G."/>
            <person name="Mu C."/>
            <person name="Tian Q."/>
            <person name="Mei H."/>
            <person name="Zhang T."/>
            <person name="Gao T."/>
            <person name="Zhang H."/>
        </authorList>
    </citation>
    <scope>NUCLEOTIDE SEQUENCE</scope>
    <source>
        <strain evidence="1">3651</strain>
    </source>
</reference>
<gene>
    <name evidence="1" type="ORF">Salat_2579400</name>
</gene>
<name>A0AAE2CAG2_9LAMI</name>
<dbReference type="EMBL" id="JACGWO010000011">
    <property type="protein sequence ID" value="KAK4414725.1"/>
    <property type="molecule type" value="Genomic_DNA"/>
</dbReference>
<proteinExistence type="predicted"/>
<evidence type="ECO:0000313" key="1">
    <source>
        <dbReference type="EMBL" id="KAK4414725.1"/>
    </source>
</evidence>
<protein>
    <submittedName>
        <fullName evidence="1">Uncharacterized protein</fullName>
    </submittedName>
</protein>
<dbReference type="Proteomes" id="UP001293254">
    <property type="component" value="Unassembled WGS sequence"/>
</dbReference>
<keyword evidence="2" id="KW-1185">Reference proteome</keyword>
<reference evidence="1" key="1">
    <citation type="submission" date="2020-06" db="EMBL/GenBank/DDBJ databases">
        <authorList>
            <person name="Li T."/>
            <person name="Hu X."/>
            <person name="Zhang T."/>
            <person name="Song X."/>
            <person name="Zhang H."/>
            <person name="Dai N."/>
            <person name="Sheng W."/>
            <person name="Hou X."/>
            <person name="Wei L."/>
        </authorList>
    </citation>
    <scope>NUCLEOTIDE SEQUENCE</scope>
    <source>
        <strain evidence="1">3651</strain>
        <tissue evidence="1">Leaf</tissue>
    </source>
</reference>